<name>C6BQ30_RALP1</name>
<organism evidence="1">
    <name type="scientific">Ralstonia pickettii (strain 12D)</name>
    <dbReference type="NCBI Taxonomy" id="428406"/>
    <lineage>
        <taxon>Bacteria</taxon>
        <taxon>Pseudomonadati</taxon>
        <taxon>Pseudomonadota</taxon>
        <taxon>Betaproteobacteria</taxon>
        <taxon>Burkholderiales</taxon>
        <taxon>Burkholderiaceae</taxon>
        <taxon>Ralstonia</taxon>
    </lineage>
</organism>
<dbReference type="KEGG" id="rpf:Rpic12D_5070"/>
<gene>
    <name evidence="1" type="ordered locus">Rpic12D_5070</name>
</gene>
<dbReference type="AlphaFoldDB" id="C6BQ30"/>
<dbReference type="EMBL" id="CP001646">
    <property type="protein sequence ID" value="ACS66304.1"/>
    <property type="molecule type" value="Genomic_DNA"/>
</dbReference>
<reference evidence="1" key="1">
    <citation type="submission" date="2009-06" db="EMBL/GenBank/DDBJ databases">
        <title>Complete sequence plasmid 1 of Ralstonia pickettii 12D.</title>
        <authorList>
            <consortium name="US DOE Joint Genome Institute"/>
            <person name="Lucas S."/>
            <person name="Copeland A."/>
            <person name="Lapidus A."/>
            <person name="Glavina del Rio T."/>
            <person name="Dalin E."/>
            <person name="Tice H."/>
            <person name="Bruce D."/>
            <person name="Goodwin L."/>
            <person name="Pitluck S."/>
            <person name="Sims D."/>
            <person name="Meincke L."/>
            <person name="Brettin T."/>
            <person name="Detter J.C."/>
            <person name="Han C."/>
            <person name="Larimer F."/>
            <person name="Land M."/>
            <person name="Hauser L."/>
            <person name="Kyrpides N."/>
            <person name="Ovchinnikova G."/>
            <person name="Marsh T."/>
            <person name="Richardson P."/>
        </authorList>
    </citation>
    <scope>NUCLEOTIDE SEQUENCE [LARGE SCALE GENOMIC DNA]</scope>
    <source>
        <strain evidence="1">12D</strain>
        <plasmid>12D</plasmid>
        <plasmid evidence="1">pRp12D01</plasmid>
    </source>
</reference>
<protein>
    <submittedName>
        <fullName evidence="1">Uncharacterized protein</fullName>
    </submittedName>
</protein>
<proteinExistence type="predicted"/>
<dbReference type="HOGENOM" id="CLU_3391000_0_0_4"/>
<accession>C6BQ30</accession>
<sequence length="32" mass="3608">MKSMNATPVGAPIGLWVLERYKEARVPDLAFF</sequence>
<keyword evidence="1" id="KW-0614">Plasmid</keyword>
<geneLocation type="plasmid" evidence="1">
    <name>pRp12D01</name>
</geneLocation>
<evidence type="ECO:0000313" key="1">
    <source>
        <dbReference type="EMBL" id="ACS66304.1"/>
    </source>
</evidence>